<dbReference type="GO" id="GO:0000978">
    <property type="term" value="F:RNA polymerase II cis-regulatory region sequence-specific DNA binding"/>
    <property type="evidence" value="ECO:0007669"/>
    <property type="project" value="TreeGrafter"/>
</dbReference>
<organism evidence="9 10">
    <name type="scientific">Protopolystoma xenopodis</name>
    <dbReference type="NCBI Taxonomy" id="117903"/>
    <lineage>
        <taxon>Eukaryota</taxon>
        <taxon>Metazoa</taxon>
        <taxon>Spiralia</taxon>
        <taxon>Lophotrochozoa</taxon>
        <taxon>Platyhelminthes</taxon>
        <taxon>Monogenea</taxon>
        <taxon>Polyopisthocotylea</taxon>
        <taxon>Polystomatidea</taxon>
        <taxon>Polystomatidae</taxon>
        <taxon>Protopolystoma</taxon>
    </lineage>
</organism>
<sequence length="1396" mass="151235">MGDSMNDSQLQLLSICLRDPNMVALARRHLESFAWPPGVATLDGDLDDGPTGSQNHAMLISDKNAKRSGPPLNEALISGLFPTDDAATRDNPITFPLHTGPSTGQSCSHQTSALATTFSDINTLSLPANPLTSFLTSGASGPLNFAFALPQPPVLSGCPMQSASLQMPHLAYPANIASFLPHAWQSGRTRTASPSSLIGSSITDTNDELVLTLPPLDGQLTTTARVEAYRLDRPSTPADRLDDKATFDQPRNEGPLAMDASGEVDGDGDLADQQLMFLPMANLSVSDICINRFQLQLASHLQEAARRRLDASAVLSQEEWLRLQAAEVPKMPPFEAGKDQAEPKGRLTCSPTMDSPAVIQAGSTTGLSNRGRSGRVNGPSVKPPYSYIALITMAILQAPHKRLTLAGICDFIMAQFPYYRERFPAWQNSIRHNLSLNDCFIKIPREPGNPGKGNYWILDPNSEDMFDNGSYLRRRKRYKRALPSSSPSGKHCFDSDLTGSASEVGSFIVAGTAEGHFGLSEVSSYSSNSASPTDDMASLINVILPTPGLCGRENTLQTSVSNTSTTSPTVLANDMSFVPADEATAASGESTGCDASIAPTGPDQMSNAVNLADRWRQTADSPIYSTVSPARAGSSSRSSCGPDPGSDFGLVGQTTNSDTVMSRTAFPASCSMLGMAAQPGVEVTPAQMAIPPFFPPSSLALQNVANTTSEPGSQGGMETRLSDKTSDYLMNNLLPCLSNEMLTAAAAASLTNWSSLPVRFESGLLEPLRSSQSCLAWPAARMTEGEAEAFRGQKHDPDRDREDLLMLHLLPQLLVPGLLPKLSQSSLNSLGLELPASIRSSGVWREIDVGECDEKLLAKADTDRILEPDFQGKQHRKATVDLERKLLRRRKIEAALSRKPQDFDVNNGESDQQKENKEDRLRSRVATKDDQELFIEANEKRGIQVINRDENKVKKNKMEEEKETTEKRRRRGIFPEEDNKAGGLILVREDETGESRKNEKQEGEGKQQPLERRKEKRHEPETSAEFSQGGKSPELCFSFARNFPLPLRSPTPKLAEVKQKAFSIDELIASPWPERATKAFRPPENMTCSAGDNTAQRPKECPNQQGDCQFYSEVVEEDCYCSVGATFWPIERASSFTKQADEPPTSRVISSHEPTDCFIPFGSGSLQLALSALTPPADSGRLAASGTLAGTFTDLTLGPGVCEPITLDPTRVTLSMRSRDESRQMESYSTKCIPFSAALDQTPHRDEHVVGQLNPAMTDSASSASCLAHWPTAGQFENPATEGMGPLLVANLPSLHEGTIHEESPNEGVEAAASSSTSSSSQSGIVSSARGHDEPPATIRFQGPELSKDPPTRVRQTIQEQLYSSWKRPSIFYDLFGLSPQCICPQVSIHSPLPSP</sequence>
<dbReference type="PANTHER" id="PTHR11829">
    <property type="entry name" value="FORKHEAD BOX PROTEIN"/>
    <property type="match status" value="1"/>
</dbReference>
<dbReference type="GO" id="GO:0005634">
    <property type="term" value="C:nucleus"/>
    <property type="evidence" value="ECO:0007669"/>
    <property type="project" value="UniProtKB-SubCell"/>
</dbReference>
<feature type="DNA-binding region" description="Fork-head" evidence="6">
    <location>
        <begin position="382"/>
        <end position="476"/>
    </location>
</feature>
<keyword evidence="4" id="KW-0804">Transcription</keyword>
<dbReference type="EMBL" id="CAAALY010245574">
    <property type="protein sequence ID" value="VEL33322.1"/>
    <property type="molecule type" value="Genomic_DNA"/>
</dbReference>
<keyword evidence="3 6" id="KW-0238">DNA-binding</keyword>
<evidence type="ECO:0000256" key="7">
    <source>
        <dbReference type="SAM" id="MobiDB-lite"/>
    </source>
</evidence>
<evidence type="ECO:0000256" key="1">
    <source>
        <dbReference type="ARBA" id="ARBA00004123"/>
    </source>
</evidence>
<reference evidence="9" key="1">
    <citation type="submission" date="2018-11" db="EMBL/GenBank/DDBJ databases">
        <authorList>
            <consortium name="Pathogen Informatics"/>
        </authorList>
    </citation>
    <scope>NUCLEOTIDE SEQUENCE</scope>
</reference>
<feature type="compositionally biased region" description="Low complexity" evidence="7">
    <location>
        <begin position="628"/>
        <end position="647"/>
    </location>
</feature>
<feature type="region of interest" description="Disordered" evidence="7">
    <location>
        <begin position="622"/>
        <end position="654"/>
    </location>
</feature>
<evidence type="ECO:0000256" key="5">
    <source>
        <dbReference type="ARBA" id="ARBA00023242"/>
    </source>
</evidence>
<proteinExistence type="predicted"/>
<dbReference type="Pfam" id="PF00250">
    <property type="entry name" value="Forkhead"/>
    <property type="match status" value="1"/>
</dbReference>
<protein>
    <recommendedName>
        <fullName evidence="8">Fork-head domain-containing protein</fullName>
    </recommendedName>
</protein>
<dbReference type="InterPro" id="IPR018122">
    <property type="entry name" value="TF_fork_head_CS_1"/>
</dbReference>
<dbReference type="InterPro" id="IPR001766">
    <property type="entry name" value="Fork_head_dom"/>
</dbReference>
<accession>A0A448XC18</accession>
<dbReference type="GO" id="GO:0000981">
    <property type="term" value="F:DNA-binding transcription factor activity, RNA polymerase II-specific"/>
    <property type="evidence" value="ECO:0007669"/>
    <property type="project" value="TreeGrafter"/>
</dbReference>
<feature type="compositionally biased region" description="Basic and acidic residues" evidence="7">
    <location>
        <begin position="954"/>
        <end position="966"/>
    </location>
</feature>
<dbReference type="InterPro" id="IPR036388">
    <property type="entry name" value="WH-like_DNA-bd_sf"/>
</dbReference>
<dbReference type="Proteomes" id="UP000784294">
    <property type="component" value="Unassembled WGS sequence"/>
</dbReference>
<feature type="compositionally biased region" description="Low complexity" evidence="7">
    <location>
        <begin position="1311"/>
        <end position="1329"/>
    </location>
</feature>
<evidence type="ECO:0000256" key="3">
    <source>
        <dbReference type="ARBA" id="ARBA00023125"/>
    </source>
</evidence>
<comment type="caution">
    <text evidence="9">The sequence shown here is derived from an EMBL/GenBank/DDBJ whole genome shotgun (WGS) entry which is preliminary data.</text>
</comment>
<dbReference type="SMART" id="SM00339">
    <property type="entry name" value="FH"/>
    <property type="match status" value="1"/>
</dbReference>
<feature type="compositionally biased region" description="Basic and acidic residues" evidence="7">
    <location>
        <begin position="911"/>
        <end position="925"/>
    </location>
</feature>
<feature type="compositionally biased region" description="Basic and acidic residues" evidence="7">
    <location>
        <begin position="987"/>
        <end position="1021"/>
    </location>
</feature>
<dbReference type="SUPFAM" id="SSF46785">
    <property type="entry name" value="Winged helix' DNA-binding domain"/>
    <property type="match status" value="1"/>
</dbReference>
<dbReference type="PROSITE" id="PS00658">
    <property type="entry name" value="FORK_HEAD_2"/>
    <property type="match status" value="1"/>
</dbReference>
<keyword evidence="5 6" id="KW-0539">Nucleus</keyword>
<dbReference type="Gene3D" id="1.10.10.10">
    <property type="entry name" value="Winged helix-like DNA-binding domain superfamily/Winged helix DNA-binding domain"/>
    <property type="match status" value="1"/>
</dbReference>
<gene>
    <name evidence="9" type="ORF">PXEA_LOCUS26762</name>
</gene>
<keyword evidence="10" id="KW-1185">Reference proteome</keyword>
<comment type="subcellular location">
    <subcellularLocation>
        <location evidence="1 6">Nucleus</location>
    </subcellularLocation>
</comment>
<feature type="region of interest" description="Disordered" evidence="7">
    <location>
        <begin position="584"/>
        <end position="606"/>
    </location>
</feature>
<feature type="region of interest" description="Disordered" evidence="7">
    <location>
        <begin position="1298"/>
        <end position="1354"/>
    </location>
</feature>
<evidence type="ECO:0000256" key="2">
    <source>
        <dbReference type="ARBA" id="ARBA00023015"/>
    </source>
</evidence>
<feature type="region of interest" description="Disordered" evidence="7">
    <location>
        <begin position="954"/>
        <end position="1031"/>
    </location>
</feature>
<dbReference type="PRINTS" id="PR00053">
    <property type="entry name" value="FORKHEAD"/>
</dbReference>
<evidence type="ECO:0000313" key="10">
    <source>
        <dbReference type="Proteomes" id="UP000784294"/>
    </source>
</evidence>
<feature type="region of interest" description="Disordered" evidence="7">
    <location>
        <begin position="234"/>
        <end position="257"/>
    </location>
</feature>
<dbReference type="PROSITE" id="PS50039">
    <property type="entry name" value="FORK_HEAD_3"/>
    <property type="match status" value="1"/>
</dbReference>
<keyword evidence="2" id="KW-0805">Transcription regulation</keyword>
<dbReference type="PANTHER" id="PTHR11829:SF402">
    <property type="entry name" value="FORK HEAD DOMAIN-CONTAINING PROTEIN FD3-RELATED"/>
    <property type="match status" value="1"/>
</dbReference>
<dbReference type="InterPro" id="IPR050211">
    <property type="entry name" value="FOX_domain-containing"/>
</dbReference>
<evidence type="ECO:0000256" key="6">
    <source>
        <dbReference type="PROSITE-ProRule" id="PRU00089"/>
    </source>
</evidence>
<feature type="region of interest" description="Disordered" evidence="7">
    <location>
        <begin position="1078"/>
        <end position="1100"/>
    </location>
</feature>
<dbReference type="InterPro" id="IPR030456">
    <property type="entry name" value="TF_fork_head_CS_2"/>
</dbReference>
<dbReference type="GO" id="GO:0030154">
    <property type="term" value="P:cell differentiation"/>
    <property type="evidence" value="ECO:0007669"/>
    <property type="project" value="TreeGrafter"/>
</dbReference>
<dbReference type="GO" id="GO:0009653">
    <property type="term" value="P:anatomical structure morphogenesis"/>
    <property type="evidence" value="ECO:0007669"/>
    <property type="project" value="TreeGrafter"/>
</dbReference>
<feature type="domain" description="Fork-head" evidence="8">
    <location>
        <begin position="382"/>
        <end position="476"/>
    </location>
</feature>
<evidence type="ECO:0000259" key="8">
    <source>
        <dbReference type="PROSITE" id="PS50039"/>
    </source>
</evidence>
<feature type="compositionally biased region" description="Polar residues" evidence="7">
    <location>
        <begin position="1086"/>
        <end position="1100"/>
    </location>
</feature>
<dbReference type="OrthoDB" id="5954824at2759"/>
<evidence type="ECO:0000313" key="9">
    <source>
        <dbReference type="EMBL" id="VEL33322.1"/>
    </source>
</evidence>
<name>A0A448XC18_9PLAT</name>
<dbReference type="FunFam" id="1.10.10.10:FF:000016">
    <property type="entry name" value="Forkhead box protein I1"/>
    <property type="match status" value="1"/>
</dbReference>
<feature type="region of interest" description="Disordered" evidence="7">
    <location>
        <begin position="898"/>
        <end position="925"/>
    </location>
</feature>
<dbReference type="InterPro" id="IPR036390">
    <property type="entry name" value="WH_DNA-bd_sf"/>
</dbReference>
<feature type="compositionally biased region" description="Basic and acidic residues" evidence="7">
    <location>
        <begin position="234"/>
        <end position="246"/>
    </location>
</feature>
<evidence type="ECO:0000256" key="4">
    <source>
        <dbReference type="ARBA" id="ARBA00023163"/>
    </source>
</evidence>
<dbReference type="CDD" id="cd20048">
    <property type="entry name" value="FH_FOXD4-like"/>
    <property type="match status" value="1"/>
</dbReference>
<dbReference type="PROSITE" id="PS00657">
    <property type="entry name" value="FORK_HEAD_1"/>
    <property type="match status" value="1"/>
</dbReference>